<dbReference type="InterPro" id="IPR016166">
    <property type="entry name" value="FAD-bd_PCMH"/>
</dbReference>
<feature type="signal peptide" evidence="6">
    <location>
        <begin position="1"/>
        <end position="20"/>
    </location>
</feature>
<evidence type="ECO:0000256" key="2">
    <source>
        <dbReference type="ARBA" id="ARBA00005466"/>
    </source>
</evidence>
<organism evidence="8 9">
    <name type="scientific">Fusarium heterosporum</name>
    <dbReference type="NCBI Taxonomy" id="42747"/>
    <lineage>
        <taxon>Eukaryota</taxon>
        <taxon>Fungi</taxon>
        <taxon>Dikarya</taxon>
        <taxon>Ascomycota</taxon>
        <taxon>Pezizomycotina</taxon>
        <taxon>Sordariomycetes</taxon>
        <taxon>Hypocreomycetidae</taxon>
        <taxon>Hypocreales</taxon>
        <taxon>Nectriaceae</taxon>
        <taxon>Fusarium</taxon>
        <taxon>Fusarium heterosporum species complex</taxon>
    </lineage>
</organism>
<keyword evidence="9" id="KW-1185">Reference proteome</keyword>
<dbReference type="PANTHER" id="PTHR42973">
    <property type="entry name" value="BINDING OXIDOREDUCTASE, PUTATIVE (AFU_ORTHOLOGUE AFUA_1G17690)-RELATED"/>
    <property type="match status" value="1"/>
</dbReference>
<evidence type="ECO:0000256" key="4">
    <source>
        <dbReference type="ARBA" id="ARBA00022827"/>
    </source>
</evidence>
<dbReference type="Pfam" id="PF01565">
    <property type="entry name" value="FAD_binding_4"/>
    <property type="match status" value="1"/>
</dbReference>
<comment type="cofactor">
    <cofactor evidence="1">
        <name>FAD</name>
        <dbReference type="ChEBI" id="CHEBI:57692"/>
    </cofactor>
</comment>
<dbReference type="GO" id="GO:0071949">
    <property type="term" value="F:FAD binding"/>
    <property type="evidence" value="ECO:0007669"/>
    <property type="project" value="InterPro"/>
</dbReference>
<evidence type="ECO:0000313" key="9">
    <source>
        <dbReference type="Proteomes" id="UP000567885"/>
    </source>
</evidence>
<dbReference type="Pfam" id="PF08031">
    <property type="entry name" value="BBE"/>
    <property type="match status" value="1"/>
</dbReference>
<keyword evidence="6" id="KW-0732">Signal</keyword>
<accession>A0A8H5TUJ9</accession>
<comment type="similarity">
    <text evidence="2">Belongs to the oxygen-dependent FAD-linked oxidoreductase family.</text>
</comment>
<dbReference type="Proteomes" id="UP000567885">
    <property type="component" value="Unassembled WGS sequence"/>
</dbReference>
<evidence type="ECO:0000256" key="6">
    <source>
        <dbReference type="SAM" id="SignalP"/>
    </source>
</evidence>
<keyword evidence="4" id="KW-0274">FAD</keyword>
<feature type="domain" description="FAD-binding PCMH-type" evidence="7">
    <location>
        <begin position="116"/>
        <end position="299"/>
    </location>
</feature>
<dbReference type="InterPro" id="IPR036318">
    <property type="entry name" value="FAD-bd_PCMH-like_sf"/>
</dbReference>
<sequence>MTRLDYLIVCTLSLLPSALGSYVPSKSCKAYPGTPDWPSHSTWSRLNETLGGRLFVPTPPGAVCHKGWSNYNKDTCSNVAVAWKKYDLHTQDPVSVIYDQYTNWTCLPDADYPCSGSGYPAYVVNVTKPEHVKIGIDFARKHSIRLIVKNTGHDYMGHSVAPGSLSLWTHHLKDITYHKGAFKLHNSKTTIPGDAVTAGAGSQMYDLYTYLDKFGRVIVGGGGKSVGLGGYITGGGHSILSPKFGLAVDQVLEMTMVTPSGRILTINEDNHRDLFWAMRGGGGSTFGVLTSITLKIYKTPKVLASAWLIGTSSEASFKYDLLAYVLSQFPSLADAGLSGYTSLSPKTPNPVPAPGAPEEVAGIQGIFIAQDVQDPEYINKLFKPINDTIQKRWPGSVQFTATDTKYNSFLEWYNVYYDQGAAGETNYIVSRLLTKDSLEMGEAALGHAVREGAIPSNGIVSHLVSGKGVRNARPRGGSVSVNPGWRKTYVHALTGHSFEPLNRTSQTQAIKSLISTWQPFRELSPGTGAYINEALPFEPDWQHTFWGSNYERLLAIKKSIDPEDVLWCFPCVGSEGWEQQNNGRLCRIG</sequence>
<dbReference type="OrthoDB" id="9983560at2759"/>
<dbReference type="InterPro" id="IPR016169">
    <property type="entry name" value="FAD-bd_PCMH_sub2"/>
</dbReference>
<dbReference type="SUPFAM" id="SSF56176">
    <property type="entry name" value="FAD-binding/transporter-associated domain-like"/>
    <property type="match status" value="1"/>
</dbReference>
<dbReference type="PROSITE" id="PS51387">
    <property type="entry name" value="FAD_PCMH"/>
    <property type="match status" value="1"/>
</dbReference>
<dbReference type="InterPro" id="IPR006094">
    <property type="entry name" value="Oxid_FAD_bind_N"/>
</dbReference>
<dbReference type="PANTHER" id="PTHR42973:SF39">
    <property type="entry name" value="FAD-BINDING PCMH-TYPE DOMAIN-CONTAINING PROTEIN"/>
    <property type="match status" value="1"/>
</dbReference>
<dbReference type="Gene3D" id="3.30.465.10">
    <property type="match status" value="2"/>
</dbReference>
<gene>
    <name evidence="8" type="ORF">FHETE_2383</name>
</gene>
<dbReference type="InterPro" id="IPR050416">
    <property type="entry name" value="FAD-linked_Oxidoreductase"/>
</dbReference>
<evidence type="ECO:0000313" key="8">
    <source>
        <dbReference type="EMBL" id="KAF5675780.1"/>
    </source>
</evidence>
<evidence type="ECO:0000256" key="3">
    <source>
        <dbReference type="ARBA" id="ARBA00022630"/>
    </source>
</evidence>
<keyword evidence="5" id="KW-0560">Oxidoreductase</keyword>
<dbReference type="AlphaFoldDB" id="A0A8H5TUJ9"/>
<evidence type="ECO:0000256" key="1">
    <source>
        <dbReference type="ARBA" id="ARBA00001974"/>
    </source>
</evidence>
<evidence type="ECO:0000259" key="7">
    <source>
        <dbReference type="PROSITE" id="PS51387"/>
    </source>
</evidence>
<comment type="caution">
    <text evidence="8">The sequence shown here is derived from an EMBL/GenBank/DDBJ whole genome shotgun (WGS) entry which is preliminary data.</text>
</comment>
<dbReference type="GO" id="GO:0016491">
    <property type="term" value="F:oxidoreductase activity"/>
    <property type="evidence" value="ECO:0007669"/>
    <property type="project" value="UniProtKB-KW"/>
</dbReference>
<feature type="chain" id="PRO_5034686859" evidence="6">
    <location>
        <begin position="21"/>
        <end position="589"/>
    </location>
</feature>
<evidence type="ECO:0000256" key="5">
    <source>
        <dbReference type="ARBA" id="ARBA00023002"/>
    </source>
</evidence>
<dbReference type="InterPro" id="IPR012951">
    <property type="entry name" value="BBE"/>
</dbReference>
<proteinExistence type="inferred from homology"/>
<dbReference type="EMBL" id="JAAGWQ010000037">
    <property type="protein sequence ID" value="KAF5675780.1"/>
    <property type="molecule type" value="Genomic_DNA"/>
</dbReference>
<protein>
    <submittedName>
        <fullName evidence="8">6-hydroxy-d-nicotine oxidase</fullName>
    </submittedName>
</protein>
<name>A0A8H5TUJ9_FUSHE</name>
<reference evidence="8 9" key="1">
    <citation type="submission" date="2020-05" db="EMBL/GenBank/DDBJ databases">
        <title>Identification and distribution of gene clusters putatively required for synthesis of sphingolipid metabolism inhibitors in phylogenetically diverse species of the filamentous fungus Fusarium.</title>
        <authorList>
            <person name="Kim H.-S."/>
            <person name="Busman M."/>
            <person name="Brown D.W."/>
            <person name="Divon H."/>
            <person name="Uhlig S."/>
            <person name="Proctor R.H."/>
        </authorList>
    </citation>
    <scope>NUCLEOTIDE SEQUENCE [LARGE SCALE GENOMIC DNA]</scope>
    <source>
        <strain evidence="8 9">NRRL 20693</strain>
    </source>
</reference>
<keyword evidence="3" id="KW-0285">Flavoprotein</keyword>